<feature type="domain" description="CBS" evidence="9">
    <location>
        <begin position="456"/>
        <end position="516"/>
    </location>
</feature>
<dbReference type="InterPro" id="IPR000644">
    <property type="entry name" value="CBS_dom"/>
</dbReference>
<feature type="transmembrane region" description="Helical" evidence="7">
    <location>
        <begin position="126"/>
        <end position="149"/>
    </location>
</feature>
<feature type="transmembrane region" description="Helical" evidence="7">
    <location>
        <begin position="380"/>
        <end position="405"/>
    </location>
</feature>
<sequence>MIFVAAFSAFLATFNETFLNVAFTQIMDDLNVGVATVQWLSTAYMLGAAVMVPISAFLYRSIPTRKLYLFTVALLVIGSAVCASAGNFTVLLAGRIVQAFGTGMLIPIGMNITLEVAPKRKLGAYMGLMGAMTTLGPSSSVILAGLFLALADWHAMIWFFFTLTVLCFICGALMLDNISRLTYPKLDALSVIYISIALIGILYGISTVFMGNLKLAVAVILLGAVFLSAFIRRQSRLEQPLIKLTPLAIKPFALGVLLNMLALLVIFAMNIVTPMFLQSGWGVSALAASLTLFPAILLSCFFSPLAGRIYDKHGAAILLPLGFILIGLAAGAIGLTHSTGNIYLLSLLYIPVICGSALIIGPVQSLALSNLSFEENPHGVTIMSTGFQIAGCLGASLFSGLYSLYPTAGGGFTASCLLAAATGALGLLLALLENKWSNQQAAYHQTDRMTGIAAFMNRTPYSVSNRATALDALLCMAEHKTSGLPIVNDQTQVCGFISDGDIIRYMGGLEMEPNNFSLRYPLWQSLDKLDDRLAKLSSLKVMELATKEAVCIEQNASEQELFHIFADKRIKKVPVLNQGRLSGIVSRSDLLRQLINQAMARQQ</sequence>
<accession>A0A9D1KY09</accession>
<dbReference type="InterPro" id="IPR020846">
    <property type="entry name" value="MFS_dom"/>
</dbReference>
<dbReference type="Pfam" id="PF00571">
    <property type="entry name" value="CBS"/>
    <property type="match status" value="2"/>
</dbReference>
<reference evidence="10" key="1">
    <citation type="submission" date="2020-10" db="EMBL/GenBank/DDBJ databases">
        <authorList>
            <person name="Gilroy R."/>
        </authorList>
    </citation>
    <scope>NUCLEOTIDE SEQUENCE</scope>
    <source>
        <strain evidence="10">2830</strain>
    </source>
</reference>
<feature type="transmembrane region" description="Helical" evidence="7">
    <location>
        <begin position="252"/>
        <end position="277"/>
    </location>
</feature>
<dbReference type="Gene3D" id="1.20.1250.20">
    <property type="entry name" value="MFS general substrate transporter like domains"/>
    <property type="match status" value="1"/>
</dbReference>
<feature type="domain" description="CBS" evidence="9">
    <location>
        <begin position="545"/>
        <end position="601"/>
    </location>
</feature>
<evidence type="ECO:0000259" key="8">
    <source>
        <dbReference type="PROSITE" id="PS50850"/>
    </source>
</evidence>
<keyword evidence="6" id="KW-0129">CBS domain</keyword>
<dbReference type="GO" id="GO:0005886">
    <property type="term" value="C:plasma membrane"/>
    <property type="evidence" value="ECO:0007669"/>
    <property type="project" value="UniProtKB-SubCell"/>
</dbReference>
<keyword evidence="4 7" id="KW-1133">Transmembrane helix</keyword>
<name>A0A9D1KY09_9FIRM</name>
<feature type="transmembrane region" description="Helical" evidence="7">
    <location>
        <begin position="67"/>
        <end position="90"/>
    </location>
</feature>
<feature type="transmembrane region" description="Helical" evidence="7">
    <location>
        <begin position="342"/>
        <end position="368"/>
    </location>
</feature>
<proteinExistence type="predicted"/>
<dbReference type="SUPFAM" id="SSF54631">
    <property type="entry name" value="CBS-domain pair"/>
    <property type="match status" value="1"/>
</dbReference>
<dbReference type="PROSITE" id="PS51371">
    <property type="entry name" value="CBS"/>
    <property type="match status" value="2"/>
</dbReference>
<dbReference type="Gene3D" id="3.10.580.10">
    <property type="entry name" value="CBS-domain"/>
    <property type="match status" value="1"/>
</dbReference>
<reference evidence="10" key="2">
    <citation type="journal article" date="2021" name="PeerJ">
        <title>Extensive microbial diversity within the chicken gut microbiome revealed by metagenomics and culture.</title>
        <authorList>
            <person name="Gilroy R."/>
            <person name="Ravi A."/>
            <person name="Getino M."/>
            <person name="Pursley I."/>
            <person name="Horton D.L."/>
            <person name="Alikhan N.F."/>
            <person name="Baker D."/>
            <person name="Gharbi K."/>
            <person name="Hall N."/>
            <person name="Watson M."/>
            <person name="Adriaenssens E.M."/>
            <person name="Foster-Nyarko E."/>
            <person name="Jarju S."/>
            <person name="Secka A."/>
            <person name="Antonio M."/>
            <person name="Oren A."/>
            <person name="Chaudhuri R.R."/>
            <person name="La Ragione R."/>
            <person name="Hildebrand F."/>
            <person name="Pallen M.J."/>
        </authorList>
    </citation>
    <scope>NUCLEOTIDE SEQUENCE</scope>
    <source>
        <strain evidence="10">2830</strain>
    </source>
</reference>
<feature type="transmembrane region" description="Helical" evidence="7">
    <location>
        <begin position="43"/>
        <end position="60"/>
    </location>
</feature>
<dbReference type="Gene3D" id="1.20.1720.10">
    <property type="entry name" value="Multidrug resistance protein D"/>
    <property type="match status" value="1"/>
</dbReference>
<dbReference type="SUPFAM" id="SSF103473">
    <property type="entry name" value="MFS general substrate transporter"/>
    <property type="match status" value="1"/>
</dbReference>
<dbReference type="SMART" id="SM00116">
    <property type="entry name" value="CBS"/>
    <property type="match status" value="2"/>
</dbReference>
<feature type="transmembrane region" description="Helical" evidence="7">
    <location>
        <begin position="315"/>
        <end position="336"/>
    </location>
</feature>
<feature type="domain" description="Major facilitator superfamily (MFS) profile" evidence="8">
    <location>
        <begin position="1"/>
        <end position="438"/>
    </location>
</feature>
<evidence type="ECO:0000313" key="11">
    <source>
        <dbReference type="Proteomes" id="UP000824124"/>
    </source>
</evidence>
<dbReference type="PANTHER" id="PTHR42718">
    <property type="entry name" value="MAJOR FACILITATOR SUPERFAMILY MULTIDRUG TRANSPORTER MFSC"/>
    <property type="match status" value="1"/>
</dbReference>
<evidence type="ECO:0000256" key="5">
    <source>
        <dbReference type="ARBA" id="ARBA00023136"/>
    </source>
</evidence>
<evidence type="ECO:0000256" key="7">
    <source>
        <dbReference type="SAM" id="Phobius"/>
    </source>
</evidence>
<dbReference type="EMBL" id="DVMH01000027">
    <property type="protein sequence ID" value="HIU10622.1"/>
    <property type="molecule type" value="Genomic_DNA"/>
</dbReference>
<dbReference type="GO" id="GO:0022857">
    <property type="term" value="F:transmembrane transporter activity"/>
    <property type="evidence" value="ECO:0007669"/>
    <property type="project" value="InterPro"/>
</dbReference>
<feature type="transmembrane region" description="Helical" evidence="7">
    <location>
        <begin position="211"/>
        <end position="231"/>
    </location>
</feature>
<evidence type="ECO:0000256" key="6">
    <source>
        <dbReference type="PROSITE-ProRule" id="PRU00703"/>
    </source>
</evidence>
<feature type="transmembrane region" description="Helical" evidence="7">
    <location>
        <begin position="96"/>
        <end position="114"/>
    </location>
</feature>
<feature type="transmembrane region" description="Helical" evidence="7">
    <location>
        <begin position="283"/>
        <end position="303"/>
    </location>
</feature>
<protein>
    <submittedName>
        <fullName evidence="10">MFS transporter</fullName>
    </submittedName>
</protein>
<evidence type="ECO:0000256" key="2">
    <source>
        <dbReference type="ARBA" id="ARBA00022448"/>
    </source>
</evidence>
<comment type="subcellular location">
    <subcellularLocation>
        <location evidence="1">Cell membrane</location>
        <topology evidence="1">Multi-pass membrane protein</topology>
    </subcellularLocation>
</comment>
<organism evidence="10 11">
    <name type="scientific">Candidatus Avidehalobacter gallistercoris</name>
    <dbReference type="NCBI Taxonomy" id="2840694"/>
    <lineage>
        <taxon>Bacteria</taxon>
        <taxon>Bacillati</taxon>
        <taxon>Bacillota</taxon>
        <taxon>Clostridia</taxon>
        <taxon>Eubacteriales</taxon>
        <taxon>Peptococcaceae</taxon>
        <taxon>Peptococcaceae incertae sedis</taxon>
        <taxon>Candidatus Avidehalobacter</taxon>
    </lineage>
</organism>
<dbReference type="InterPro" id="IPR011701">
    <property type="entry name" value="MFS"/>
</dbReference>
<dbReference type="PROSITE" id="PS50850">
    <property type="entry name" value="MFS"/>
    <property type="match status" value="1"/>
</dbReference>
<feature type="transmembrane region" description="Helical" evidence="7">
    <location>
        <begin position="411"/>
        <end position="432"/>
    </location>
</feature>
<keyword evidence="2" id="KW-0813">Transport</keyword>
<keyword evidence="5 7" id="KW-0472">Membrane</keyword>
<dbReference type="CDD" id="cd04586">
    <property type="entry name" value="CBS_pair_BON_assoc"/>
    <property type="match status" value="1"/>
</dbReference>
<dbReference type="PRINTS" id="PR01036">
    <property type="entry name" value="TCRTETB"/>
</dbReference>
<evidence type="ECO:0000256" key="4">
    <source>
        <dbReference type="ARBA" id="ARBA00022989"/>
    </source>
</evidence>
<dbReference type="Proteomes" id="UP000824124">
    <property type="component" value="Unassembled WGS sequence"/>
</dbReference>
<feature type="transmembrane region" description="Helical" evidence="7">
    <location>
        <begin position="186"/>
        <end position="205"/>
    </location>
</feature>
<evidence type="ECO:0000259" key="9">
    <source>
        <dbReference type="PROSITE" id="PS51371"/>
    </source>
</evidence>
<dbReference type="Pfam" id="PF07690">
    <property type="entry name" value="MFS_1"/>
    <property type="match status" value="1"/>
</dbReference>
<dbReference type="InterPro" id="IPR036259">
    <property type="entry name" value="MFS_trans_sf"/>
</dbReference>
<comment type="caution">
    <text evidence="10">The sequence shown here is derived from an EMBL/GenBank/DDBJ whole genome shotgun (WGS) entry which is preliminary data.</text>
</comment>
<gene>
    <name evidence="10" type="ORF">IAB00_05200</name>
</gene>
<evidence type="ECO:0000256" key="3">
    <source>
        <dbReference type="ARBA" id="ARBA00022692"/>
    </source>
</evidence>
<evidence type="ECO:0000256" key="1">
    <source>
        <dbReference type="ARBA" id="ARBA00004651"/>
    </source>
</evidence>
<feature type="transmembrane region" description="Helical" evidence="7">
    <location>
        <begin position="155"/>
        <end position="174"/>
    </location>
</feature>
<dbReference type="PANTHER" id="PTHR42718:SF9">
    <property type="entry name" value="MAJOR FACILITATOR SUPERFAMILY MULTIDRUG TRANSPORTER MFSC"/>
    <property type="match status" value="1"/>
</dbReference>
<dbReference type="AlphaFoldDB" id="A0A9D1KY09"/>
<dbReference type="InterPro" id="IPR046342">
    <property type="entry name" value="CBS_dom_sf"/>
</dbReference>
<keyword evidence="3 7" id="KW-0812">Transmembrane</keyword>
<evidence type="ECO:0000313" key="10">
    <source>
        <dbReference type="EMBL" id="HIU10622.1"/>
    </source>
</evidence>